<feature type="region of interest" description="Disordered" evidence="13">
    <location>
        <begin position="1"/>
        <end position="27"/>
    </location>
</feature>
<keyword evidence="15" id="KW-1185">Reference proteome</keyword>
<dbReference type="Pfam" id="PF00858">
    <property type="entry name" value="ASC"/>
    <property type="match status" value="1"/>
</dbReference>
<accession>T1IBA1</accession>
<reference evidence="14" key="1">
    <citation type="submission" date="2015-05" db="UniProtKB">
        <authorList>
            <consortium name="EnsemblMetazoa"/>
        </authorList>
    </citation>
    <scope>IDENTIFICATION</scope>
</reference>
<keyword evidence="5 12" id="KW-0812">Transmembrane</keyword>
<evidence type="ECO:0000256" key="1">
    <source>
        <dbReference type="ARBA" id="ARBA00004141"/>
    </source>
</evidence>
<dbReference type="InterPro" id="IPR001873">
    <property type="entry name" value="ENaC"/>
</dbReference>
<evidence type="ECO:0000256" key="6">
    <source>
        <dbReference type="ARBA" id="ARBA00022989"/>
    </source>
</evidence>
<dbReference type="HOGENOM" id="CLU_1542007_0_0_1"/>
<keyword evidence="8 12" id="KW-0406">Ion transport</keyword>
<dbReference type="EnsemblMetazoa" id="RPRC013572-RA">
    <property type="protein sequence ID" value="RPRC013572-PA"/>
    <property type="gene ID" value="RPRC013572"/>
</dbReference>
<evidence type="ECO:0000256" key="11">
    <source>
        <dbReference type="ARBA" id="ARBA00023303"/>
    </source>
</evidence>
<evidence type="ECO:0000256" key="13">
    <source>
        <dbReference type="SAM" id="MobiDB-lite"/>
    </source>
</evidence>
<dbReference type="VEuPathDB" id="VectorBase:RPRC013572"/>
<sequence>MVSSRGPRLATEDKPEAEGPRTPTELGWADQEVGDLSIMDVKKCRVKAQGKGGMAKGIGGGLGPVKERRATKEEENFKLMDEAYNYAMIVCHLHDFTMKNHHLKTFNPEFIHKMMNAINGEHYCKKLISNVVWTGGLLKNACQYFQPTVTYFGACLTFNMLPQDQIFKLPNVTV</sequence>
<evidence type="ECO:0000256" key="2">
    <source>
        <dbReference type="ARBA" id="ARBA00007193"/>
    </source>
</evidence>
<protein>
    <submittedName>
        <fullName evidence="14">Uncharacterized protein</fullName>
    </submittedName>
</protein>
<dbReference type="GO" id="GO:0016020">
    <property type="term" value="C:membrane"/>
    <property type="evidence" value="ECO:0007669"/>
    <property type="project" value="UniProtKB-SubCell"/>
</dbReference>
<dbReference type="AlphaFoldDB" id="T1IBA1"/>
<keyword evidence="4 12" id="KW-0894">Sodium channel</keyword>
<feature type="compositionally biased region" description="Basic and acidic residues" evidence="13">
    <location>
        <begin position="10"/>
        <end position="19"/>
    </location>
</feature>
<dbReference type="InParanoid" id="T1IBA1"/>
<evidence type="ECO:0000256" key="12">
    <source>
        <dbReference type="RuleBase" id="RU000679"/>
    </source>
</evidence>
<keyword evidence="3 12" id="KW-0813">Transport</keyword>
<evidence type="ECO:0000256" key="4">
    <source>
        <dbReference type="ARBA" id="ARBA00022461"/>
    </source>
</evidence>
<comment type="subcellular location">
    <subcellularLocation>
        <location evidence="1">Membrane</location>
        <topology evidence="1">Multi-pass membrane protein</topology>
    </subcellularLocation>
</comment>
<dbReference type="Proteomes" id="UP000015103">
    <property type="component" value="Unassembled WGS sequence"/>
</dbReference>
<keyword evidence="6" id="KW-1133">Transmembrane helix</keyword>
<organism evidence="14 15">
    <name type="scientific">Rhodnius prolixus</name>
    <name type="common">Triatomid bug</name>
    <dbReference type="NCBI Taxonomy" id="13249"/>
    <lineage>
        <taxon>Eukaryota</taxon>
        <taxon>Metazoa</taxon>
        <taxon>Ecdysozoa</taxon>
        <taxon>Arthropoda</taxon>
        <taxon>Hexapoda</taxon>
        <taxon>Insecta</taxon>
        <taxon>Pterygota</taxon>
        <taxon>Neoptera</taxon>
        <taxon>Paraneoptera</taxon>
        <taxon>Hemiptera</taxon>
        <taxon>Heteroptera</taxon>
        <taxon>Panheteroptera</taxon>
        <taxon>Cimicomorpha</taxon>
        <taxon>Reduviidae</taxon>
        <taxon>Triatominae</taxon>
        <taxon>Rhodnius</taxon>
    </lineage>
</organism>
<comment type="similarity">
    <text evidence="2 12">Belongs to the amiloride-sensitive sodium channel (TC 1.A.6) family.</text>
</comment>
<dbReference type="GO" id="GO:0005272">
    <property type="term" value="F:sodium channel activity"/>
    <property type="evidence" value="ECO:0007669"/>
    <property type="project" value="UniProtKB-KW"/>
</dbReference>
<keyword evidence="11 12" id="KW-0407">Ion channel</keyword>
<evidence type="ECO:0000256" key="3">
    <source>
        <dbReference type="ARBA" id="ARBA00022448"/>
    </source>
</evidence>
<evidence type="ECO:0000256" key="5">
    <source>
        <dbReference type="ARBA" id="ARBA00022692"/>
    </source>
</evidence>
<name>T1IBA1_RHOPR</name>
<evidence type="ECO:0000256" key="8">
    <source>
        <dbReference type="ARBA" id="ARBA00023065"/>
    </source>
</evidence>
<evidence type="ECO:0000256" key="7">
    <source>
        <dbReference type="ARBA" id="ARBA00023053"/>
    </source>
</evidence>
<keyword evidence="10 12" id="KW-0739">Sodium transport</keyword>
<dbReference type="EMBL" id="ACPB03007246">
    <property type="status" value="NOT_ANNOTATED_CDS"/>
    <property type="molecule type" value="Genomic_DNA"/>
</dbReference>
<evidence type="ECO:0000256" key="10">
    <source>
        <dbReference type="ARBA" id="ARBA00023201"/>
    </source>
</evidence>
<keyword evidence="7" id="KW-0915">Sodium</keyword>
<evidence type="ECO:0000313" key="15">
    <source>
        <dbReference type="Proteomes" id="UP000015103"/>
    </source>
</evidence>
<proteinExistence type="inferred from homology"/>
<keyword evidence="9" id="KW-0472">Membrane</keyword>
<evidence type="ECO:0000313" key="14">
    <source>
        <dbReference type="EnsemblMetazoa" id="RPRC013572-PA"/>
    </source>
</evidence>
<evidence type="ECO:0000256" key="9">
    <source>
        <dbReference type="ARBA" id="ARBA00023136"/>
    </source>
</evidence>